<dbReference type="GO" id="GO:0009103">
    <property type="term" value="P:lipopolysaccharide biosynthetic process"/>
    <property type="evidence" value="ECO:0007669"/>
    <property type="project" value="UniProtKB-ARBA"/>
</dbReference>
<keyword evidence="7 8" id="KW-0472">Membrane</keyword>
<evidence type="ECO:0000256" key="8">
    <source>
        <dbReference type="SAM" id="Phobius"/>
    </source>
</evidence>
<name>A0A0G0YN91_UNCKA</name>
<accession>A0A0G0YN91</accession>
<feature type="transmembrane region" description="Helical" evidence="8">
    <location>
        <begin position="114"/>
        <end position="132"/>
    </location>
</feature>
<feature type="transmembrane region" description="Helical" evidence="8">
    <location>
        <begin position="210"/>
        <end position="228"/>
    </location>
</feature>
<evidence type="ECO:0000313" key="11">
    <source>
        <dbReference type="Proteomes" id="UP000033847"/>
    </source>
</evidence>
<evidence type="ECO:0000256" key="7">
    <source>
        <dbReference type="ARBA" id="ARBA00023136"/>
    </source>
</evidence>
<feature type="transmembrane region" description="Helical" evidence="8">
    <location>
        <begin position="351"/>
        <end position="369"/>
    </location>
</feature>
<proteinExistence type="predicted"/>
<dbReference type="GO" id="GO:0016763">
    <property type="term" value="F:pentosyltransferase activity"/>
    <property type="evidence" value="ECO:0007669"/>
    <property type="project" value="TreeGrafter"/>
</dbReference>
<dbReference type="Proteomes" id="UP000033847">
    <property type="component" value="Unassembled WGS sequence"/>
</dbReference>
<keyword evidence="2" id="KW-1003">Cell membrane</keyword>
<dbReference type="EMBL" id="LCCU01000008">
    <property type="protein sequence ID" value="KKS38192.1"/>
    <property type="molecule type" value="Genomic_DNA"/>
</dbReference>
<evidence type="ECO:0000256" key="5">
    <source>
        <dbReference type="ARBA" id="ARBA00022692"/>
    </source>
</evidence>
<feature type="transmembrane region" description="Helical" evidence="8">
    <location>
        <begin position="271"/>
        <end position="291"/>
    </location>
</feature>
<dbReference type="InterPro" id="IPR038731">
    <property type="entry name" value="RgtA/B/C-like"/>
</dbReference>
<keyword evidence="4 10" id="KW-0808">Transferase</keyword>
<dbReference type="GO" id="GO:0005886">
    <property type="term" value="C:plasma membrane"/>
    <property type="evidence" value="ECO:0007669"/>
    <property type="project" value="UniProtKB-SubCell"/>
</dbReference>
<dbReference type="PANTHER" id="PTHR33908">
    <property type="entry name" value="MANNOSYLTRANSFERASE YKCB-RELATED"/>
    <property type="match status" value="1"/>
</dbReference>
<gene>
    <name evidence="10" type="ORF">UV00_C0008G0024</name>
</gene>
<evidence type="ECO:0000256" key="3">
    <source>
        <dbReference type="ARBA" id="ARBA00022676"/>
    </source>
</evidence>
<organism evidence="10 11">
    <name type="scientific">candidate division WWE3 bacterium GW2011_GWF1_42_14</name>
    <dbReference type="NCBI Taxonomy" id="1619138"/>
    <lineage>
        <taxon>Bacteria</taxon>
        <taxon>Katanobacteria</taxon>
    </lineage>
</organism>
<reference evidence="10 11" key="1">
    <citation type="journal article" date="2015" name="Nature">
        <title>rRNA introns, odd ribosomes, and small enigmatic genomes across a large radiation of phyla.</title>
        <authorList>
            <person name="Brown C.T."/>
            <person name="Hug L.A."/>
            <person name="Thomas B.C."/>
            <person name="Sharon I."/>
            <person name="Castelle C.J."/>
            <person name="Singh A."/>
            <person name="Wilkins M.J."/>
            <person name="Williams K.H."/>
            <person name="Banfield J.F."/>
        </authorList>
    </citation>
    <scope>NUCLEOTIDE SEQUENCE [LARGE SCALE GENOMIC DNA]</scope>
</reference>
<dbReference type="PANTHER" id="PTHR33908:SF11">
    <property type="entry name" value="MEMBRANE PROTEIN"/>
    <property type="match status" value="1"/>
</dbReference>
<feature type="domain" description="Glycosyltransferase RgtA/B/C/D-like" evidence="9">
    <location>
        <begin position="71"/>
        <end position="227"/>
    </location>
</feature>
<feature type="transmembrane region" description="Helical" evidence="8">
    <location>
        <begin position="320"/>
        <end position="339"/>
    </location>
</feature>
<comment type="subcellular location">
    <subcellularLocation>
        <location evidence="1">Cell membrane</location>
        <topology evidence="1">Multi-pass membrane protein</topology>
    </subcellularLocation>
</comment>
<dbReference type="AlphaFoldDB" id="A0A0G0YN91"/>
<feature type="transmembrane region" description="Helical" evidence="8">
    <location>
        <begin position="88"/>
        <end position="107"/>
    </location>
</feature>
<feature type="transmembrane region" description="Helical" evidence="8">
    <location>
        <begin position="298"/>
        <end position="314"/>
    </location>
</feature>
<feature type="transmembrane region" description="Helical" evidence="8">
    <location>
        <begin position="12"/>
        <end position="31"/>
    </location>
</feature>
<comment type="caution">
    <text evidence="10">The sequence shown here is derived from an EMBL/GenBank/DDBJ whole genome shotgun (WGS) entry which is preliminary data.</text>
</comment>
<evidence type="ECO:0000256" key="2">
    <source>
        <dbReference type="ARBA" id="ARBA00022475"/>
    </source>
</evidence>
<evidence type="ECO:0000256" key="1">
    <source>
        <dbReference type="ARBA" id="ARBA00004651"/>
    </source>
</evidence>
<evidence type="ECO:0000313" key="10">
    <source>
        <dbReference type="EMBL" id="KKS38192.1"/>
    </source>
</evidence>
<feature type="transmembrane region" description="Helical" evidence="8">
    <location>
        <begin position="185"/>
        <end position="203"/>
    </location>
</feature>
<evidence type="ECO:0000256" key="4">
    <source>
        <dbReference type="ARBA" id="ARBA00022679"/>
    </source>
</evidence>
<sequence length="498" mass="57287">MFEKNLAVVFKYANTAMLIAVFTLFVLLRLINLGYSEYIPDETTVMTPIKNGEISKDFLLAQRKGPMQFLAVWVVNIFNISVFDEFTYRVPFFFASVLGLLFFYKFIKNMEGQFVAVVATLFLGLNGMLIAFGRVVQYQSLNLLFSSAGLYFLSLLKNEEHRIRNSILGSLFLTLSAMSHWDAIFVIPPALFLICKYVLFAPLRGRQKRSIIGALSLPVLVIFMPFFINYSSVALSEPENISYFKTRVGRAEVSLENIMYNLKEYISKIELYNPFMYLYALGTLAFAGLVGSKRAYSYFYWFLLSLATFIFFVVKPGTHIYNIFYPLVILAAFGAQYFYQLFKGLLSKTVVVLLIVLFSFFGYQGYLLFADPSVDYPWSQEDILGYKTRPYSQRSLPNNIIGFPIYRGWEEAAEFLTGENARNGSDLPYITNEESSIGGFYLPLRYGRENEYYAIGVKRPLSFVNDYTFPSIKNKKTVKRIEVYGENTMRIYRVTVNE</sequence>
<keyword evidence="5 8" id="KW-0812">Transmembrane</keyword>
<dbReference type="InterPro" id="IPR050297">
    <property type="entry name" value="LipidA_mod_glycosyltrf_83"/>
</dbReference>
<protein>
    <submittedName>
        <fullName evidence="10">Glycosyl transferase family 39</fullName>
    </submittedName>
</protein>
<evidence type="ECO:0000259" key="9">
    <source>
        <dbReference type="Pfam" id="PF13231"/>
    </source>
</evidence>
<keyword evidence="6 8" id="KW-1133">Transmembrane helix</keyword>
<evidence type="ECO:0000256" key="6">
    <source>
        <dbReference type="ARBA" id="ARBA00022989"/>
    </source>
</evidence>
<dbReference type="Pfam" id="PF13231">
    <property type="entry name" value="PMT_2"/>
    <property type="match status" value="1"/>
</dbReference>
<keyword evidence="3" id="KW-0328">Glycosyltransferase</keyword>